<dbReference type="EMBL" id="HG316460">
    <property type="protein sequence ID" value="CDF90452.1"/>
    <property type="molecule type" value="Genomic_DNA"/>
</dbReference>
<protein>
    <submittedName>
        <fullName evidence="2">ZYBA0S07-01332g1_1</fullName>
    </submittedName>
</protein>
<sequence length="249" mass="28137">MRTKEIVRTESTTVVKTSGMSFIIAQDITTIPSPLEINRSSLNGRDLIVTRAFENEPWHSGESAASLVEQKLCQVDRDLLYQILMVENTSKSKLSQIDDMNTKLDPRSQKVDRIKTGKEKVVINQVNVDSDESPTDGESQTNRSQAQSRVVFKLVLQDRNGSLFYAINSTPLPWLHACMLGSKIVVRQGAYFNRGVFILREACVMFLGGINRVWNENRDAKLCEYLEAKLQKDNGQKTTHNNKKRQSTG</sequence>
<evidence type="ECO:0000259" key="1">
    <source>
        <dbReference type="Pfam" id="PF08585"/>
    </source>
</evidence>
<organism evidence="2 3">
    <name type="scientific">Zygosaccharomyces bailii (strain CLIB 213 / ATCC 58445 / CBS 680 / BCRC 21525 / NBRC 1098 / NCYC 1416 / NRRL Y-2227)</name>
    <dbReference type="NCBI Taxonomy" id="1333698"/>
    <lineage>
        <taxon>Eukaryota</taxon>
        <taxon>Fungi</taxon>
        <taxon>Dikarya</taxon>
        <taxon>Ascomycota</taxon>
        <taxon>Saccharomycotina</taxon>
        <taxon>Saccharomycetes</taxon>
        <taxon>Saccharomycetales</taxon>
        <taxon>Saccharomycetaceae</taxon>
        <taxon>Zygosaccharomyces</taxon>
    </lineage>
</organism>
<evidence type="ECO:0000313" key="2">
    <source>
        <dbReference type="EMBL" id="CDF90452.1"/>
    </source>
</evidence>
<name>A0A8J2T8Y2_ZYGB2</name>
<evidence type="ECO:0000313" key="3">
    <source>
        <dbReference type="Proteomes" id="UP000019375"/>
    </source>
</evidence>
<proteinExistence type="predicted"/>
<dbReference type="OrthoDB" id="341511at2759"/>
<reference evidence="3" key="1">
    <citation type="journal article" date="2013" name="Genome Announc.">
        <title>Genome sequence of the food spoilage yeast Zygosaccharomyces bailii CLIB 213(T).</title>
        <authorList>
            <person name="Galeote V."/>
            <person name="Bigey F."/>
            <person name="Devillers H."/>
            <person name="Neuveglise C."/>
            <person name="Dequin S."/>
        </authorList>
    </citation>
    <scope>NUCLEOTIDE SEQUENCE [LARGE SCALE GENOMIC DNA]</scope>
    <source>
        <strain evidence="3">CLIB 213 / ATCC 58445 / CBS 680 / CCRC 21525 / NBRC 1098 / NCYC 1416 / NRRL Y-2227</strain>
    </source>
</reference>
<gene>
    <name evidence="2" type="ORF">BN860_01332g</name>
</gene>
<dbReference type="Proteomes" id="UP000019375">
    <property type="component" value="Unassembled WGS sequence"/>
</dbReference>
<dbReference type="Gene3D" id="2.40.50.770">
    <property type="entry name" value="RecQ-mediated genome instability protein Rmi1, C-terminal domain"/>
    <property type="match status" value="1"/>
</dbReference>
<dbReference type="Pfam" id="PF08585">
    <property type="entry name" value="RMI1_N_C"/>
    <property type="match status" value="1"/>
</dbReference>
<feature type="domain" description="RecQ mediated genome instability protein 1 OB-fold" evidence="1">
    <location>
        <begin position="70"/>
        <end position="219"/>
    </location>
</feature>
<dbReference type="InterPro" id="IPR042470">
    <property type="entry name" value="RMI1_N_C_sf"/>
</dbReference>
<dbReference type="InterPro" id="IPR013894">
    <property type="entry name" value="RMI1_OB"/>
</dbReference>
<accession>A0A8J2T8Y2</accession>
<dbReference type="AlphaFoldDB" id="A0A8J2T8Y2"/>
<keyword evidence="3" id="KW-1185">Reference proteome</keyword>